<reference evidence="2 3" key="1">
    <citation type="submission" date="2018-03" db="EMBL/GenBank/DDBJ databases">
        <title>Candida pseudohaemulonii genome assembly and annotation.</title>
        <authorList>
            <person name="Munoz J.F."/>
            <person name="Gade L.G."/>
            <person name="Chow N.A."/>
            <person name="Litvintseva A.P."/>
            <person name="Loparev V.N."/>
            <person name="Cuomo C.A."/>
        </authorList>
    </citation>
    <scope>NUCLEOTIDE SEQUENCE [LARGE SCALE GENOMIC DNA]</scope>
    <source>
        <strain evidence="2 3">B12108</strain>
    </source>
</reference>
<dbReference type="GeneID" id="36567467"/>
<proteinExistence type="predicted"/>
<name>A0A2P7YJW4_9ASCO</name>
<keyword evidence="1" id="KW-0472">Membrane</keyword>
<gene>
    <name evidence="2" type="ORF">C7M61_004079</name>
</gene>
<comment type="caution">
    <text evidence="2">The sequence shown here is derived from an EMBL/GenBank/DDBJ whole genome shotgun (WGS) entry which is preliminary data.</text>
</comment>
<evidence type="ECO:0000313" key="2">
    <source>
        <dbReference type="EMBL" id="PSK36257.1"/>
    </source>
</evidence>
<evidence type="ECO:0000313" key="3">
    <source>
        <dbReference type="Proteomes" id="UP000241107"/>
    </source>
</evidence>
<protein>
    <submittedName>
        <fullName evidence="2">Uncharacterized protein</fullName>
    </submittedName>
</protein>
<dbReference type="VEuPathDB" id="FungiDB:C7M61_004079"/>
<sequence>MGSLMPGAFPIELLSAARSTSIESSISKWNTLHIEEDKLTAFKKSEYLVTKARSQRHMLRHLEKTVVVLSGLQLIKYCHLACIWPFIIDSVVQVIISVKAITEPDNWSTLETIDQGIKKREQETGDPSTTFRSNLTKFVLALIYGKFILNVLYHVLFFFWLKLVADNKELEYITNGSWWLVSFIGESVPEYDPSSNIWLRLWQLGLFQLILIDFIILILQLTLYQCIFKQSTKSLEGLPLGIAELETVRPFNMRVSGESLRKLPEQITPNILNIRLHDCFNPQSYLGFVVQ</sequence>
<dbReference type="AlphaFoldDB" id="A0A2P7YJW4"/>
<accession>A0A2P7YJW4</accession>
<dbReference type="OrthoDB" id="4083114at2759"/>
<dbReference type="Proteomes" id="UP000241107">
    <property type="component" value="Unassembled WGS sequence"/>
</dbReference>
<keyword evidence="1" id="KW-1133">Transmembrane helix</keyword>
<evidence type="ECO:0000256" key="1">
    <source>
        <dbReference type="SAM" id="Phobius"/>
    </source>
</evidence>
<dbReference type="EMBL" id="PYFQ01000012">
    <property type="protein sequence ID" value="PSK36257.1"/>
    <property type="molecule type" value="Genomic_DNA"/>
</dbReference>
<keyword evidence="3" id="KW-1185">Reference proteome</keyword>
<feature type="transmembrane region" description="Helical" evidence="1">
    <location>
        <begin position="138"/>
        <end position="161"/>
    </location>
</feature>
<dbReference type="RefSeq" id="XP_024712377.1">
    <property type="nucleotide sequence ID" value="XM_024859405.1"/>
</dbReference>
<organism evidence="2 3">
    <name type="scientific">Candidozyma pseudohaemuli</name>
    <dbReference type="NCBI Taxonomy" id="418784"/>
    <lineage>
        <taxon>Eukaryota</taxon>
        <taxon>Fungi</taxon>
        <taxon>Dikarya</taxon>
        <taxon>Ascomycota</taxon>
        <taxon>Saccharomycotina</taxon>
        <taxon>Pichiomycetes</taxon>
        <taxon>Metschnikowiaceae</taxon>
        <taxon>Candidozyma</taxon>
    </lineage>
</organism>
<keyword evidence="1" id="KW-0812">Transmembrane</keyword>
<feature type="transmembrane region" description="Helical" evidence="1">
    <location>
        <begin position="201"/>
        <end position="224"/>
    </location>
</feature>